<sequence>MIRILCTEKMTNDNVPKETGESLSFMKRTRKKHSTFFEHDMEREKLKLHCERTKRQ</sequence>
<proteinExistence type="predicted"/>
<name>A0A0B7AGL4_9EUPU</name>
<dbReference type="AlphaFoldDB" id="A0A0B7AGL4"/>
<evidence type="ECO:0000313" key="1">
    <source>
        <dbReference type="EMBL" id="CEK79045.1"/>
    </source>
</evidence>
<accession>A0A0B7AGL4</accession>
<gene>
    <name evidence="1" type="primary">ORF113325</name>
</gene>
<protein>
    <submittedName>
        <fullName evidence="1">Uncharacterized protein</fullName>
    </submittedName>
</protein>
<reference evidence="1" key="1">
    <citation type="submission" date="2014-12" db="EMBL/GenBank/DDBJ databases">
        <title>Insight into the proteome of Arion vulgaris.</title>
        <authorList>
            <person name="Aradska J."/>
            <person name="Bulat T."/>
            <person name="Smidak R."/>
            <person name="Sarate P."/>
            <person name="Gangsoo J."/>
            <person name="Sialana F."/>
            <person name="Bilban M."/>
            <person name="Lubec G."/>
        </authorList>
    </citation>
    <scope>NUCLEOTIDE SEQUENCE</scope>
    <source>
        <tissue evidence="1">Skin</tissue>
    </source>
</reference>
<dbReference type="EMBL" id="HACG01032180">
    <property type="protein sequence ID" value="CEK79045.1"/>
    <property type="molecule type" value="Transcribed_RNA"/>
</dbReference>
<organism evidence="1">
    <name type="scientific">Arion vulgaris</name>
    <dbReference type="NCBI Taxonomy" id="1028688"/>
    <lineage>
        <taxon>Eukaryota</taxon>
        <taxon>Metazoa</taxon>
        <taxon>Spiralia</taxon>
        <taxon>Lophotrochozoa</taxon>
        <taxon>Mollusca</taxon>
        <taxon>Gastropoda</taxon>
        <taxon>Heterobranchia</taxon>
        <taxon>Euthyneura</taxon>
        <taxon>Panpulmonata</taxon>
        <taxon>Eupulmonata</taxon>
        <taxon>Stylommatophora</taxon>
        <taxon>Helicina</taxon>
        <taxon>Arionoidea</taxon>
        <taxon>Arionidae</taxon>
        <taxon>Arion</taxon>
    </lineage>
</organism>